<dbReference type="InterPro" id="IPR002508">
    <property type="entry name" value="MurNAc-LAA_cat"/>
</dbReference>
<dbReference type="CDD" id="cd02696">
    <property type="entry name" value="MurNAc-LAA"/>
    <property type="match status" value="1"/>
</dbReference>
<keyword evidence="2" id="KW-0472">Membrane</keyword>
<evidence type="ECO:0000256" key="1">
    <source>
        <dbReference type="ARBA" id="ARBA00022801"/>
    </source>
</evidence>
<feature type="domain" description="MurNAc-LAA" evidence="3">
    <location>
        <begin position="117"/>
        <end position="227"/>
    </location>
</feature>
<dbReference type="SUPFAM" id="SSF53187">
    <property type="entry name" value="Zn-dependent exopeptidases"/>
    <property type="match status" value="1"/>
</dbReference>
<keyword evidence="2" id="KW-1133">Transmembrane helix</keyword>
<protein>
    <submittedName>
        <fullName evidence="4">N-acetylmuramoyl-L-alanine amidase</fullName>
    </submittedName>
</protein>
<gene>
    <name evidence="4" type="ORF">SAMN02745118_01275</name>
</gene>
<evidence type="ECO:0000256" key="2">
    <source>
        <dbReference type="SAM" id="Phobius"/>
    </source>
</evidence>
<dbReference type="GO" id="GO:0009253">
    <property type="term" value="P:peptidoglycan catabolic process"/>
    <property type="evidence" value="ECO:0007669"/>
    <property type="project" value="InterPro"/>
</dbReference>
<dbReference type="Gene3D" id="3.40.630.40">
    <property type="entry name" value="Zn-dependent exopeptidases"/>
    <property type="match status" value="1"/>
</dbReference>
<dbReference type="GO" id="GO:0008745">
    <property type="term" value="F:N-acetylmuramoyl-L-alanine amidase activity"/>
    <property type="evidence" value="ECO:0007669"/>
    <property type="project" value="InterPro"/>
</dbReference>
<dbReference type="Proteomes" id="UP000190625">
    <property type="component" value="Unassembled WGS sequence"/>
</dbReference>
<reference evidence="5" key="1">
    <citation type="submission" date="2017-02" db="EMBL/GenBank/DDBJ databases">
        <authorList>
            <person name="Varghese N."/>
            <person name="Submissions S."/>
        </authorList>
    </citation>
    <scope>NUCLEOTIDE SEQUENCE [LARGE SCALE GENOMIC DNA]</scope>
    <source>
        <strain evidence="5">ATCC BAA-73</strain>
    </source>
</reference>
<dbReference type="GO" id="GO:0030288">
    <property type="term" value="C:outer membrane-bounded periplasmic space"/>
    <property type="evidence" value="ECO:0007669"/>
    <property type="project" value="TreeGrafter"/>
</dbReference>
<name>A0A1T4LWJ0_9FIRM</name>
<evidence type="ECO:0000313" key="4">
    <source>
        <dbReference type="EMBL" id="SJZ59006.1"/>
    </source>
</evidence>
<keyword evidence="5" id="KW-1185">Reference proteome</keyword>
<dbReference type="InterPro" id="IPR050695">
    <property type="entry name" value="N-acetylmuramoyl_amidase_3"/>
</dbReference>
<dbReference type="STRING" id="142842.SAMN02745118_01275"/>
<proteinExistence type="predicted"/>
<dbReference type="PANTHER" id="PTHR30404:SF0">
    <property type="entry name" value="N-ACETYLMURAMOYL-L-ALANINE AMIDASE AMIC"/>
    <property type="match status" value="1"/>
</dbReference>
<evidence type="ECO:0000259" key="3">
    <source>
        <dbReference type="SMART" id="SM00646"/>
    </source>
</evidence>
<dbReference type="EMBL" id="FUWM01000009">
    <property type="protein sequence ID" value="SJZ59006.1"/>
    <property type="molecule type" value="Genomic_DNA"/>
</dbReference>
<dbReference type="PANTHER" id="PTHR30404">
    <property type="entry name" value="N-ACETYLMURAMOYL-L-ALANINE AMIDASE"/>
    <property type="match status" value="1"/>
</dbReference>
<dbReference type="AlphaFoldDB" id="A0A1T4LWJ0"/>
<organism evidence="4 5">
    <name type="scientific">Selenihalanaerobacter shriftii</name>
    <dbReference type="NCBI Taxonomy" id="142842"/>
    <lineage>
        <taxon>Bacteria</taxon>
        <taxon>Bacillati</taxon>
        <taxon>Bacillota</taxon>
        <taxon>Clostridia</taxon>
        <taxon>Halanaerobiales</taxon>
        <taxon>Halobacteroidaceae</taxon>
        <taxon>Selenihalanaerobacter</taxon>
    </lineage>
</organism>
<evidence type="ECO:0000313" key="5">
    <source>
        <dbReference type="Proteomes" id="UP000190625"/>
    </source>
</evidence>
<sequence>MWLIIKKKYLIYIIIILSMVMFQLGKRYSNLPVFIRIRSPLQKKVIVIDPGHGGIDGGANRRGLLEKDINLQIALKLKKILEKNNAKVKMTRDKDIALDHLNKRSSNRHVRDLWSRVKIINQKDTDLFISIHINAGAPHLNGPLIFYNQNNKKLANLLQDKLNTLEYKGKSPSNNYPLKGDYFLLRNANKPGALVEVGYITNPTDNILLQDEKYQWVVAEVLYNGIEEYFSSFTFYLEILEKA</sequence>
<keyword evidence="1" id="KW-0378">Hydrolase</keyword>
<keyword evidence="2" id="KW-0812">Transmembrane</keyword>
<dbReference type="SMART" id="SM00646">
    <property type="entry name" value="Ami_3"/>
    <property type="match status" value="1"/>
</dbReference>
<dbReference type="OrthoDB" id="9806267at2"/>
<dbReference type="RefSeq" id="WP_078809759.1">
    <property type="nucleotide sequence ID" value="NZ_FUWM01000009.1"/>
</dbReference>
<feature type="transmembrane region" description="Helical" evidence="2">
    <location>
        <begin position="9"/>
        <end position="25"/>
    </location>
</feature>
<accession>A0A1T4LWJ0</accession>
<dbReference type="Pfam" id="PF01520">
    <property type="entry name" value="Amidase_3"/>
    <property type="match status" value="1"/>
</dbReference>